<dbReference type="Proteomes" id="UP000030647">
    <property type="component" value="Unassembled WGS sequence"/>
</dbReference>
<dbReference type="HOGENOM" id="CLU_186015_0_0_9"/>
<sequence length="93" mass="10373">MMRLVPEKQALRAMLAVAAGKSSASGVVLFTFKKDRSLALYRQTETLALIEAGYTQAKQTFPVTASGPCRHAVRTAFKREFPRSHEVYLIQND</sequence>
<name>U4TU26_9LACO</name>
<dbReference type="RefSeq" id="WP_022529689.1">
    <property type="nucleotide sequence ID" value="NZ_KI271590.1"/>
</dbReference>
<gene>
    <name evidence="1" type="ORF">L248_3104</name>
</gene>
<protein>
    <submittedName>
        <fullName evidence="1">Uncharacterized protein</fullName>
    </submittedName>
</protein>
<dbReference type="STRING" id="1231336.L248_3104"/>
<dbReference type="eggNOG" id="ENOG5033M2D">
    <property type="taxonomic scope" value="Bacteria"/>
</dbReference>
<organism evidence="1 2">
    <name type="scientific">Schleiferilactobacillus shenzhenensis LY-73</name>
    <dbReference type="NCBI Taxonomy" id="1231336"/>
    <lineage>
        <taxon>Bacteria</taxon>
        <taxon>Bacillati</taxon>
        <taxon>Bacillota</taxon>
        <taxon>Bacilli</taxon>
        <taxon>Lactobacillales</taxon>
        <taxon>Lactobacillaceae</taxon>
        <taxon>Schleiferilactobacillus</taxon>
    </lineage>
</organism>
<keyword evidence="2" id="KW-1185">Reference proteome</keyword>
<proteinExistence type="predicted"/>
<dbReference type="AlphaFoldDB" id="U4TU26"/>
<evidence type="ECO:0000313" key="1">
    <source>
        <dbReference type="EMBL" id="ERL64942.1"/>
    </source>
</evidence>
<evidence type="ECO:0000313" key="2">
    <source>
        <dbReference type="Proteomes" id="UP000030647"/>
    </source>
</evidence>
<reference evidence="2" key="1">
    <citation type="journal article" date="2013" name="Genome Announc.">
        <title>Whole-Genome Sequencing of Lactobacillus shenzhenensis Strain LY-73T.</title>
        <authorList>
            <person name="Lin Z."/>
            <person name="Liu Z."/>
            <person name="Yang R."/>
            <person name="Zou Y."/>
            <person name="Wan D."/>
            <person name="Chen J."/>
            <person name="Guo M."/>
            <person name="Zhao J."/>
            <person name="Fang C."/>
            <person name="Yang R."/>
            <person name="Liu F."/>
        </authorList>
    </citation>
    <scope>NUCLEOTIDE SEQUENCE [LARGE SCALE GENOMIC DNA]</scope>
    <source>
        <strain evidence="2">LY-73</strain>
    </source>
</reference>
<dbReference type="OrthoDB" id="2084438at2"/>
<accession>U4TU26</accession>
<dbReference type="EMBL" id="KI271590">
    <property type="protein sequence ID" value="ERL64942.1"/>
    <property type="molecule type" value="Genomic_DNA"/>
</dbReference>